<dbReference type="EMBL" id="CAFABA010000133">
    <property type="protein sequence ID" value="CAB4835583.1"/>
    <property type="molecule type" value="Genomic_DNA"/>
</dbReference>
<dbReference type="EMBL" id="CAEZYR010000115">
    <property type="protein sequence ID" value="CAB4762521.1"/>
    <property type="molecule type" value="Genomic_DNA"/>
</dbReference>
<proteinExistence type="predicted"/>
<dbReference type="Gene3D" id="3.20.20.140">
    <property type="entry name" value="Metal-dependent hydrolases"/>
    <property type="match status" value="1"/>
</dbReference>
<dbReference type="Pfam" id="PF02126">
    <property type="entry name" value="PTE"/>
    <property type="match status" value="1"/>
</dbReference>
<dbReference type="PIRSF" id="PIRSF016839">
    <property type="entry name" value="PhP"/>
    <property type="match status" value="1"/>
</dbReference>
<evidence type="ECO:0000256" key="1">
    <source>
        <dbReference type="ARBA" id="ARBA00022723"/>
    </source>
</evidence>
<evidence type="ECO:0000256" key="2">
    <source>
        <dbReference type="ARBA" id="ARBA00022801"/>
    </source>
</evidence>
<dbReference type="PROSITE" id="PS51347">
    <property type="entry name" value="PHOSPHOTRIESTERASE_2"/>
    <property type="match status" value="1"/>
</dbReference>
<accession>A0A6J6URF3</accession>
<dbReference type="GO" id="GO:0016788">
    <property type="term" value="F:hydrolase activity, acting on ester bonds"/>
    <property type="evidence" value="ECO:0007669"/>
    <property type="project" value="InterPro"/>
</dbReference>
<dbReference type="SUPFAM" id="SSF51556">
    <property type="entry name" value="Metallo-dependent hydrolases"/>
    <property type="match status" value="1"/>
</dbReference>
<sequence length="309" mass="33768">MAMVETVLGPIAPDAVGVTLAHEHLHVLSDGVPQAFPRLYDRDVMIEAAVRRVNDVAAFGAQTIIDLTVLGLGRDITIFRDVAARTSVNIVAATGAYYFDRLPGYFRQRSVEHLAEQFVLDITEGIAGTDSKAGILKCPTDEPGLTGDNEKLLRAVAQAHVQTGAPISTHTHAATHRGRDQVRVFREEGVDLTRTVIGHCGDTDDLDYLYEMADTGAFLGMDRFGYDANLSLERRVAAIAALCARGHAGQIVVSHDYCCHIDWLPHPINHPSMTYLFTEVVPALRNGGVDDDTIDRFLVENPRRLLSGE</sequence>
<dbReference type="GO" id="GO:0008270">
    <property type="term" value="F:zinc ion binding"/>
    <property type="evidence" value="ECO:0007669"/>
    <property type="project" value="InterPro"/>
</dbReference>
<dbReference type="PROSITE" id="PS01322">
    <property type="entry name" value="PHOSPHOTRIESTERASE_1"/>
    <property type="match status" value="1"/>
</dbReference>
<keyword evidence="2" id="KW-0378">Hydrolase</keyword>
<dbReference type="InterPro" id="IPR001559">
    <property type="entry name" value="Phosphotriesterase"/>
</dbReference>
<dbReference type="InterPro" id="IPR017947">
    <property type="entry name" value="AryldialkylPase_Zn-BS"/>
</dbReference>
<protein>
    <submittedName>
        <fullName evidence="3">Unannotated protein</fullName>
    </submittedName>
</protein>
<dbReference type="AlphaFoldDB" id="A0A6J6URF3"/>
<gene>
    <name evidence="3" type="ORF">UFOPK2754_02510</name>
    <name evidence="4" type="ORF">UFOPK3139_02525</name>
</gene>
<dbReference type="PANTHER" id="PTHR10819">
    <property type="entry name" value="PHOSPHOTRIESTERASE-RELATED"/>
    <property type="match status" value="1"/>
</dbReference>
<keyword evidence="1" id="KW-0479">Metal-binding</keyword>
<reference evidence="3" key="1">
    <citation type="submission" date="2020-05" db="EMBL/GenBank/DDBJ databases">
        <authorList>
            <person name="Chiriac C."/>
            <person name="Salcher M."/>
            <person name="Ghai R."/>
            <person name="Kavagutti S V."/>
        </authorList>
    </citation>
    <scope>NUCLEOTIDE SEQUENCE</scope>
</reference>
<dbReference type="InterPro" id="IPR032466">
    <property type="entry name" value="Metal_Hydrolase"/>
</dbReference>
<evidence type="ECO:0000313" key="4">
    <source>
        <dbReference type="EMBL" id="CAB4835583.1"/>
    </source>
</evidence>
<name>A0A6J6URF3_9ZZZZ</name>
<organism evidence="3">
    <name type="scientific">freshwater metagenome</name>
    <dbReference type="NCBI Taxonomy" id="449393"/>
    <lineage>
        <taxon>unclassified sequences</taxon>
        <taxon>metagenomes</taxon>
        <taxon>ecological metagenomes</taxon>
    </lineage>
</organism>
<evidence type="ECO:0000313" key="3">
    <source>
        <dbReference type="EMBL" id="CAB4762521.1"/>
    </source>
</evidence>
<dbReference type="PANTHER" id="PTHR10819:SF3">
    <property type="entry name" value="PHOSPHOTRIESTERASE-RELATED PROTEIN"/>
    <property type="match status" value="1"/>
</dbReference>